<evidence type="ECO:0000313" key="1">
    <source>
        <dbReference type="EMBL" id="CDW46989.1"/>
    </source>
</evidence>
<dbReference type="AlphaFoldDB" id="A0A0K2V935"/>
<sequence>MAQKLLFVKEYSMFNH</sequence>
<dbReference type="EMBL" id="HACA01029628">
    <property type="protein sequence ID" value="CDW46989.1"/>
    <property type="molecule type" value="Transcribed_RNA"/>
</dbReference>
<proteinExistence type="predicted"/>
<organism evidence="1">
    <name type="scientific">Lepeophtheirus salmonis</name>
    <name type="common">Salmon louse</name>
    <name type="synonym">Caligus salmonis</name>
    <dbReference type="NCBI Taxonomy" id="72036"/>
    <lineage>
        <taxon>Eukaryota</taxon>
        <taxon>Metazoa</taxon>
        <taxon>Ecdysozoa</taxon>
        <taxon>Arthropoda</taxon>
        <taxon>Crustacea</taxon>
        <taxon>Multicrustacea</taxon>
        <taxon>Hexanauplia</taxon>
        <taxon>Copepoda</taxon>
        <taxon>Siphonostomatoida</taxon>
        <taxon>Caligidae</taxon>
        <taxon>Lepeophtheirus</taxon>
    </lineage>
</organism>
<name>A0A0K2V935_LEPSM</name>
<accession>A0A0K2V935</accession>
<protein>
    <submittedName>
        <fullName evidence="1">Uncharacterized protein</fullName>
    </submittedName>
</protein>
<reference evidence="1" key="1">
    <citation type="submission" date="2014-05" db="EMBL/GenBank/DDBJ databases">
        <authorList>
            <person name="Chronopoulou M."/>
        </authorList>
    </citation>
    <scope>NUCLEOTIDE SEQUENCE</scope>
    <source>
        <tissue evidence="1">Whole organism</tissue>
    </source>
</reference>